<evidence type="ECO:0000256" key="18">
    <source>
        <dbReference type="SAM" id="MobiDB-lite"/>
    </source>
</evidence>
<keyword evidence="13" id="KW-0418">Kinase</keyword>
<evidence type="ECO:0000313" key="20">
    <source>
        <dbReference type="EMBL" id="KAL3649959.1"/>
    </source>
</evidence>
<feature type="domain" description="Protein kinase" evidence="19">
    <location>
        <begin position="56"/>
        <end position="323"/>
    </location>
</feature>
<evidence type="ECO:0000256" key="3">
    <source>
        <dbReference type="ARBA" id="ARBA00008856"/>
    </source>
</evidence>
<keyword evidence="15" id="KW-0472">Membrane</keyword>
<feature type="compositionally biased region" description="Polar residues" evidence="18">
    <location>
        <begin position="344"/>
        <end position="359"/>
    </location>
</feature>
<protein>
    <recommendedName>
        <fullName evidence="6">Rab3 GTPase-activating protein catalytic subunit</fullName>
        <ecNumber evidence="5">2.7.11.1</ecNumber>
    </recommendedName>
</protein>
<dbReference type="GO" id="GO:0005096">
    <property type="term" value="F:GTPase activator activity"/>
    <property type="evidence" value="ECO:0007669"/>
    <property type="project" value="UniProtKB-KW"/>
</dbReference>
<dbReference type="EC" id="2.7.11.1" evidence="5"/>
<keyword evidence="14" id="KW-0067">ATP-binding</keyword>
<keyword evidence="9" id="KW-0723">Serine/threonine-protein kinase</keyword>
<keyword evidence="21" id="KW-1185">Reference proteome</keyword>
<keyword evidence="8" id="KW-0963">Cytoplasm</keyword>
<organism evidence="20 21">
    <name type="scientific">Castilleja foliolosa</name>
    <dbReference type="NCBI Taxonomy" id="1961234"/>
    <lineage>
        <taxon>Eukaryota</taxon>
        <taxon>Viridiplantae</taxon>
        <taxon>Streptophyta</taxon>
        <taxon>Embryophyta</taxon>
        <taxon>Tracheophyta</taxon>
        <taxon>Spermatophyta</taxon>
        <taxon>Magnoliopsida</taxon>
        <taxon>eudicotyledons</taxon>
        <taxon>Gunneridae</taxon>
        <taxon>Pentapetalae</taxon>
        <taxon>asterids</taxon>
        <taxon>lamiids</taxon>
        <taxon>Lamiales</taxon>
        <taxon>Orobanchaceae</taxon>
        <taxon>Pedicularideae</taxon>
        <taxon>Castillejinae</taxon>
        <taxon>Castilleja</taxon>
    </lineage>
</organism>
<evidence type="ECO:0000256" key="6">
    <source>
        <dbReference type="ARBA" id="ARBA00015817"/>
    </source>
</evidence>
<evidence type="ECO:0000256" key="7">
    <source>
        <dbReference type="ARBA" id="ARBA00022468"/>
    </source>
</evidence>
<evidence type="ECO:0000256" key="16">
    <source>
        <dbReference type="ARBA" id="ARBA00047899"/>
    </source>
</evidence>
<comment type="similarity">
    <text evidence="4">Belongs to the protein kinase superfamily. AGC Ser/Thr protein kinase family. PDPK1 subfamily.</text>
</comment>
<dbReference type="GO" id="GO:0005737">
    <property type="term" value="C:cytoplasm"/>
    <property type="evidence" value="ECO:0007669"/>
    <property type="project" value="UniProtKB-SubCell"/>
</dbReference>
<dbReference type="Proteomes" id="UP001632038">
    <property type="component" value="Unassembled WGS sequence"/>
</dbReference>
<comment type="catalytic activity">
    <reaction evidence="17">
        <text>L-seryl-[protein] + ATP = O-phospho-L-seryl-[protein] + ADP + H(+)</text>
        <dbReference type="Rhea" id="RHEA:17989"/>
        <dbReference type="Rhea" id="RHEA-COMP:9863"/>
        <dbReference type="Rhea" id="RHEA-COMP:11604"/>
        <dbReference type="ChEBI" id="CHEBI:15378"/>
        <dbReference type="ChEBI" id="CHEBI:29999"/>
        <dbReference type="ChEBI" id="CHEBI:30616"/>
        <dbReference type="ChEBI" id="CHEBI:83421"/>
        <dbReference type="ChEBI" id="CHEBI:456216"/>
        <dbReference type="EC" id="2.7.11.1"/>
    </reaction>
</comment>
<dbReference type="Pfam" id="PF00069">
    <property type="entry name" value="Pkinase"/>
    <property type="match status" value="1"/>
</dbReference>
<comment type="caution">
    <text evidence="20">The sequence shown here is derived from an EMBL/GenBank/DDBJ whole genome shotgun (WGS) entry which is preliminary data.</text>
</comment>
<dbReference type="InterPro" id="IPR039046">
    <property type="entry name" value="PDPK1"/>
</dbReference>
<proteinExistence type="inferred from homology"/>
<keyword evidence="11" id="KW-0808">Transferase</keyword>
<evidence type="ECO:0000256" key="9">
    <source>
        <dbReference type="ARBA" id="ARBA00022527"/>
    </source>
</evidence>
<dbReference type="Gene3D" id="1.10.510.10">
    <property type="entry name" value="Transferase(Phosphotransferase) domain 1"/>
    <property type="match status" value="1"/>
</dbReference>
<reference evidence="21" key="1">
    <citation type="journal article" date="2024" name="IScience">
        <title>Strigolactones Initiate the Formation of Haustorium-like Structures in Castilleja.</title>
        <authorList>
            <person name="Buerger M."/>
            <person name="Peterson D."/>
            <person name="Chory J."/>
        </authorList>
    </citation>
    <scope>NUCLEOTIDE SEQUENCE [LARGE SCALE GENOMIC DNA]</scope>
</reference>
<dbReference type="PANTHER" id="PTHR21422">
    <property type="entry name" value="RAB3 GTPASE-ACTIVATING PROTEIN CATALYTIC SUBUNIT"/>
    <property type="match status" value="1"/>
</dbReference>
<dbReference type="PROSITE" id="PS50011">
    <property type="entry name" value="PROTEIN_KINASE_DOM"/>
    <property type="match status" value="1"/>
</dbReference>
<dbReference type="SUPFAM" id="SSF50729">
    <property type="entry name" value="PH domain-like"/>
    <property type="match status" value="1"/>
</dbReference>
<dbReference type="InterPro" id="IPR008271">
    <property type="entry name" value="Ser/Thr_kinase_AS"/>
</dbReference>
<dbReference type="InterPro" id="IPR000719">
    <property type="entry name" value="Prot_kinase_dom"/>
</dbReference>
<evidence type="ECO:0000313" key="21">
    <source>
        <dbReference type="Proteomes" id="UP001632038"/>
    </source>
</evidence>
<dbReference type="SUPFAM" id="SSF56112">
    <property type="entry name" value="Protein kinase-like (PK-like)"/>
    <property type="match status" value="1"/>
</dbReference>
<dbReference type="Pfam" id="PF13890">
    <property type="entry name" value="Rab3-GTPase_cat"/>
    <property type="match status" value="1"/>
</dbReference>
<keyword evidence="7" id="KW-0343">GTPase activation</keyword>
<dbReference type="InterPro" id="IPR011993">
    <property type="entry name" value="PH-like_dom_sf"/>
</dbReference>
<evidence type="ECO:0000256" key="5">
    <source>
        <dbReference type="ARBA" id="ARBA00012513"/>
    </source>
</evidence>
<dbReference type="InterPro" id="IPR026147">
    <property type="entry name" value="Rab3GAP1_conserved"/>
</dbReference>
<dbReference type="GO" id="GO:0004674">
    <property type="term" value="F:protein serine/threonine kinase activity"/>
    <property type="evidence" value="ECO:0007669"/>
    <property type="project" value="UniProtKB-KW"/>
</dbReference>
<feature type="region of interest" description="Disordered" evidence="18">
    <location>
        <begin position="1"/>
        <end position="36"/>
    </location>
</feature>
<evidence type="ECO:0000256" key="4">
    <source>
        <dbReference type="ARBA" id="ARBA00010006"/>
    </source>
</evidence>
<evidence type="ECO:0000256" key="12">
    <source>
        <dbReference type="ARBA" id="ARBA00022741"/>
    </source>
</evidence>
<evidence type="ECO:0000256" key="1">
    <source>
        <dbReference type="ARBA" id="ARBA00004170"/>
    </source>
</evidence>
<comment type="catalytic activity">
    <reaction evidence="16">
        <text>L-threonyl-[protein] + ATP = O-phospho-L-threonyl-[protein] + ADP + H(+)</text>
        <dbReference type="Rhea" id="RHEA:46608"/>
        <dbReference type="Rhea" id="RHEA-COMP:11060"/>
        <dbReference type="Rhea" id="RHEA-COMP:11605"/>
        <dbReference type="ChEBI" id="CHEBI:15378"/>
        <dbReference type="ChEBI" id="CHEBI:30013"/>
        <dbReference type="ChEBI" id="CHEBI:30616"/>
        <dbReference type="ChEBI" id="CHEBI:61977"/>
        <dbReference type="ChEBI" id="CHEBI:456216"/>
        <dbReference type="EC" id="2.7.11.1"/>
    </reaction>
</comment>
<evidence type="ECO:0000256" key="14">
    <source>
        <dbReference type="ARBA" id="ARBA00022840"/>
    </source>
</evidence>
<dbReference type="Pfam" id="PF14593">
    <property type="entry name" value="PH_3"/>
    <property type="match status" value="1"/>
</dbReference>
<evidence type="ECO:0000256" key="13">
    <source>
        <dbReference type="ARBA" id="ARBA00022777"/>
    </source>
</evidence>
<evidence type="ECO:0000259" key="19">
    <source>
        <dbReference type="PROSITE" id="PS50011"/>
    </source>
</evidence>
<dbReference type="Gene3D" id="3.30.200.20">
    <property type="entry name" value="Phosphorylase Kinase, domain 1"/>
    <property type="match status" value="1"/>
</dbReference>
<comment type="similarity">
    <text evidence="3">Belongs to the Rab3-GAP catalytic subunit family.</text>
</comment>
<feature type="region of interest" description="Disordered" evidence="18">
    <location>
        <begin position="344"/>
        <end position="366"/>
    </location>
</feature>
<dbReference type="InterPro" id="IPR045700">
    <property type="entry name" value="Rab3GAP1"/>
</dbReference>
<gene>
    <name evidence="20" type="ORF">CASFOL_006362</name>
</gene>
<dbReference type="CDD" id="cd05581">
    <property type="entry name" value="STKc_PDK1"/>
    <property type="match status" value="1"/>
</dbReference>
<keyword evidence="10" id="KW-0597">Phosphoprotein</keyword>
<evidence type="ECO:0000256" key="17">
    <source>
        <dbReference type="ARBA" id="ARBA00048679"/>
    </source>
</evidence>
<dbReference type="InterPro" id="IPR011009">
    <property type="entry name" value="Kinase-like_dom_sf"/>
</dbReference>
<sequence>MLAMEKEFDSKLTLQSSNSSSKNNSNSNSNSNFDNSQRSKSFAFKAPQENFSIQDFELGKIYGVGSYSKVVRAKKKDTGTVYAMKIMDKKFITKENKTAYVKLERIVLDQLDHPGVIRLFFTFQDSYSLYMALESCEGGELFDQITRKGRLCEDDARFYAAEVVDALEYIHSMGLIHRDIKPENLLLSEDGHIKIADFGSVKPMKDSQITVLPNASSDDKACTFVGTAAYVPPEVLNSSPATFGNDLWALGCTLYQMLSGTSPFKDASEWLIFQRIIARDIRFPNYFSAEARDLIDKLLDTDPSRRPGAGPDGYASLKGHPFFKGVDWANLRTGTPPNLALDQRVQSTSSDDQESSWNPTHVGDGSVNANDGNGDLASVSEACSITGLASIDSFDSKWKQFLEPGESVLMISMVKKLQKLTNKKVQLILTNKPKLIYVDPTKLMVKGSIIWSDNPNDLSVQVISPSNFKICTPKKVMSFEDAKQRAVQWKKAIEALQNRIQYRTSYISYMMSTSDSKVVPEDDDEEQEFEHFDDFTLASSWERFISEIEAVCRQWLADGPKNLLVKDALKMSPSKDLYKVKSEFKYATKSKVAEWDHTLHDLQLSFGVKEFVVITPQSASGVVLDAPEASKLLSAVAIALSNCSCLWPAFVPVHDPTRKAYIGIQNMGTVLTRRFEADRIGSQVPIKLMHLEGLYELFVSKFAYTAVDWSMHHFKVHFKMKLTYRTPIYDEEDELQELDDDITDSNENSESETNGRRHWDDDFPWSKWYSAEDPVKGFELLVLWSEITAESSLDMAELENASPQEADKWFLCPCLSQNIGISNGSVIGFASQLRLLIKALEMSSEAKFIEDFVSVENSGSENLKSSGVIPPPTVLDRVLKDLFHEVTEAQVDSSLGEHKSSRSIKGAPMESLFAQFCLHALWFGNCSIRVLAVCIDKKRRGSEVHNVGTKNDSVVTQILKDSPASHGVSEGFSRKQDRTGSAGVAGSMMLLKSCKIMHAPITQDPPPMTEDMHEERLRAAEALGDSFSSSGQLEKDILASDMSSFKAANPDAVFEDFIRWHSPRDWENDGSEEAGVSQANAVEVSGVNWPPRGRLSERMSDNGNSWRKIWNEALPLPASEQKPLLDPNREGEKVLHYLETLRPYLLLEQMVCTAFRAAADTLYQTSFGELKQMTTKMGQLYVTMASMLKYLQSYKTTCDSDDIEDLQRLCATFEHIEKLILLAASIHSKFLQSQHLAQAIFSDCYEYYQPNMGTGSVKNDTNKEFDRKQRVSSRDKSLIIGMFTPPTANQSWRKVLSMGNLLNGHEPIFREIIFAKRDLVSESYHAACTSKPYQQEIETHRMYVCGTSNDLRVALAVTSFD</sequence>
<accession>A0ABD3EA34</accession>
<dbReference type="FunFam" id="1.10.510.10:FF:000330">
    <property type="entry name" value="3-phosphoinositide-dependent protein kinase 2-like"/>
    <property type="match status" value="1"/>
</dbReference>
<evidence type="ECO:0000256" key="11">
    <source>
        <dbReference type="ARBA" id="ARBA00022679"/>
    </source>
</evidence>
<dbReference type="PANTHER" id="PTHR21422:SF9">
    <property type="entry name" value="RAB3 GTPASE-ACTIVATING PROTEIN CATALYTIC SUBUNIT"/>
    <property type="match status" value="1"/>
</dbReference>
<keyword evidence="12" id="KW-0547">Nucleotide-binding</keyword>
<dbReference type="GO" id="GO:0016020">
    <property type="term" value="C:membrane"/>
    <property type="evidence" value="ECO:0007669"/>
    <property type="project" value="UniProtKB-SubCell"/>
</dbReference>
<dbReference type="EMBL" id="JAVIJP010000007">
    <property type="protein sequence ID" value="KAL3649959.1"/>
    <property type="molecule type" value="Genomic_DNA"/>
</dbReference>
<comment type="subcellular location">
    <subcellularLocation>
        <location evidence="2">Cytoplasm</location>
    </subcellularLocation>
    <subcellularLocation>
        <location evidence="1">Membrane</location>
        <topology evidence="1">Peripheral membrane protein</topology>
    </subcellularLocation>
</comment>
<dbReference type="FunFam" id="3.30.200.20:FF:000191">
    <property type="entry name" value="3-phosphoinositide-dependent protein kinase 2-like"/>
    <property type="match status" value="1"/>
</dbReference>
<evidence type="ECO:0000256" key="2">
    <source>
        <dbReference type="ARBA" id="ARBA00004496"/>
    </source>
</evidence>
<evidence type="ECO:0000256" key="10">
    <source>
        <dbReference type="ARBA" id="ARBA00022553"/>
    </source>
</evidence>
<dbReference type="SMART" id="SM00220">
    <property type="entry name" value="S_TKc"/>
    <property type="match status" value="1"/>
</dbReference>
<feature type="compositionally biased region" description="Basic and acidic residues" evidence="18">
    <location>
        <begin position="1"/>
        <end position="10"/>
    </location>
</feature>
<feature type="compositionally biased region" description="Low complexity" evidence="18">
    <location>
        <begin position="16"/>
        <end position="36"/>
    </location>
</feature>
<dbReference type="GO" id="GO:0005524">
    <property type="term" value="F:ATP binding"/>
    <property type="evidence" value="ECO:0007669"/>
    <property type="project" value="UniProtKB-KW"/>
</dbReference>
<dbReference type="InterPro" id="IPR033931">
    <property type="entry name" value="PDK1-typ_PH"/>
</dbReference>
<name>A0ABD3EA34_9LAMI</name>
<dbReference type="PROSITE" id="PS00108">
    <property type="entry name" value="PROTEIN_KINASE_ST"/>
    <property type="match status" value="1"/>
</dbReference>
<dbReference type="Gene3D" id="2.30.29.30">
    <property type="entry name" value="Pleckstrin-homology domain (PH domain)/Phosphotyrosine-binding domain (PTB)"/>
    <property type="match status" value="1"/>
</dbReference>
<evidence type="ECO:0000256" key="8">
    <source>
        <dbReference type="ARBA" id="ARBA00022490"/>
    </source>
</evidence>
<evidence type="ECO:0000256" key="15">
    <source>
        <dbReference type="ARBA" id="ARBA00023136"/>
    </source>
</evidence>
<dbReference type="FunFam" id="2.30.29.30:FF:000305">
    <property type="entry name" value="3-phosphoinositide-dependent protein kinase 1"/>
    <property type="match status" value="1"/>
</dbReference>